<organism evidence="1 2">
    <name type="scientific">Symbiodinium natans</name>
    <dbReference type="NCBI Taxonomy" id="878477"/>
    <lineage>
        <taxon>Eukaryota</taxon>
        <taxon>Sar</taxon>
        <taxon>Alveolata</taxon>
        <taxon>Dinophyceae</taxon>
        <taxon>Suessiales</taxon>
        <taxon>Symbiodiniaceae</taxon>
        <taxon>Symbiodinium</taxon>
    </lineage>
</organism>
<sequence>MLAESTSVAVGRTIPSLQAQDAAGPGGQVGPSRFSASCGAGASLRVSFDVRTGHATLNGYSLFALQTSKGTLTVAPSSNLTDLFDRLQEAGTRASIDISCTFFGFYEWQAGQAITPVYGNLSIHIEDDTCWKETPQNGLAWYQPLQTVPGNTAGKCRASCRSASDCGLYHFSGSTCEFVAPCNTPAGPNCQHIPAVFEKITNCSKTTTCLELFDPSPTLYPGLYCPLGSTVNPQTGQLLGYAYDKVGLTSEGSFYLQPGDGDSCPLGSLLLRRPNATWDFVNVTSHIVELHGEPVTCLSSEAKVSKGLLSAVFDAGSQEVQASDDSSLVLSLESPSCSLNGLNLTVDGTSVTVASSQEAIFVDDPSTSIRDDFSLHPCECFPENWGSVPPVVSASFKQVPPGSQNLFRPQSVQILQGSAMCQQESLLTIKYGSNDVTACQVACSTQHGCLFFWAGSVHGGKQCRMYSACEALVQPENAQGSLLAAFSNQSSNVCHRADPQQCFAIRLRRMFLGAGTGGHLPGGGCPFEALARQCDWHLMLGMTAVQACYQCDYAFLDDRDWQHKRHLPSSFPSGQQLRISCWEERYAPVTLAETPGLAADSYTVTCAGGSWSGPAGRLLSEFSCGACVQLVQPRYDTYYVQQHQELYFTPSVVTGILVDGQEPMFVNSSAELMAIAQMQTCLRYTRSSGDEACLALVERTSVEVGNRTCEPPQGQWFLCTASGDRCLFDLGNQPGAPLELYKLGEFFGACPRGICHRDYTAPCADSELQLAVAETSLLQLKAKRERCYVPVKVARAASFTTKTRNGTDYSTFALRSVSEGQCLDLSDQQLKPEDCEEPMSPQQGLSVAVLRDFFQAQLQARAGAPEAIPCSHWPTAEVGASCPGGALTGINFGVKQAPCSTTPIAREGTRPGLTTTSALQFVAGNGSCLIVYQSQTVAMGSCMDSTSFWRFIDAHWEYPRCLQNAALETYLHVVQDRLVLNRNYCQQPASFSFFGIQLIGFDGSAFYCLASKGLSKPTQIVDPCRGHPVGTMSQRRASTDDFGLTCPVGMLLSSFHKPPTGEGDPVSIDYTCVRATTMGSCQSVSASSDFMQATCPQDTALQSVIFKKGPTLKSQLVQPSQWASELRRSRLEHHGTVVGMPRSIADFQTQRLQSWEGVYCPERRDASGRLQYRQRSFFKESGSTPEAHKFFFELPDSWCLGSSYTRETVSCVWSSAVDPALANGELKNEVWEVAKVTDFDANFAAATSSGPGKAGKRHKPQLIQFHAVKLATKEECKEEVPDWESVGKTLGPENPCSYVTGKAPNSDDHGGKGRAQWFEKTQLDLATIHPLSGGKGGAGYSYEHILDCWERQEDRESGEATAAFIKEQELAGWDIASSVLAQACATVPGAVLSPFGVGVEEHTGEICKGIIETVKEVTDTSLEAVRASQEYETQLETKADCKGNNAAFARIWCDIFCVKSAVQDGNRAILESLQMAVSVLETNIGRLLEYYTDIVGDKVDALRADRGKDALVGSDVRGALLAKLRGAQRFFAQSPLDRVGHEAAERLLQSFRQDLRNRSSAAEMAEDVERLHAALAHVASGHSLDASAAVAANVARAASKMQSLARIRSHTLGVYSHRGRTSKQRQNSLATTAQSLNAKQLLGEKESSDVWQVLLQLDSTWWSLRAAFDKYLQKASDWSSVYTSSAQLLQDYLSCSAEYGPVREAYSRLVEADASAGKALQEAWSEMLPLAGLLVSKLVDSNSLVKLSIHDAQLLSDSGFLAEVEAQKVGRAMNRSVDEGLTGQTIRQLLGLCSSSSSHATQYERLNGKDWPFLPDRLTTMFAELMPRGIHILQVSNGLHLWLKGRSENVPENVDVMQESLERAQEHIQQSVAVRPLLQQKVAEEVRAKFCSLKS</sequence>
<name>A0A812R3D9_9DINO</name>
<comment type="caution">
    <text evidence="1">The sequence shown here is derived from an EMBL/GenBank/DDBJ whole genome shotgun (WGS) entry which is preliminary data.</text>
</comment>
<dbReference type="Proteomes" id="UP000604046">
    <property type="component" value="Unassembled WGS sequence"/>
</dbReference>
<gene>
    <name evidence="1" type="ORF">SNAT2548_LOCUS22679</name>
</gene>
<proteinExistence type="predicted"/>
<evidence type="ECO:0000313" key="2">
    <source>
        <dbReference type="Proteomes" id="UP000604046"/>
    </source>
</evidence>
<evidence type="ECO:0000313" key="1">
    <source>
        <dbReference type="EMBL" id="CAE7417082.1"/>
    </source>
</evidence>
<protein>
    <submittedName>
        <fullName evidence="1">Uncharacterized protein</fullName>
    </submittedName>
</protein>
<dbReference type="EMBL" id="CAJNDS010002296">
    <property type="protein sequence ID" value="CAE7417082.1"/>
    <property type="molecule type" value="Genomic_DNA"/>
</dbReference>
<reference evidence="1" key="1">
    <citation type="submission" date="2021-02" db="EMBL/GenBank/DDBJ databases">
        <authorList>
            <person name="Dougan E. K."/>
            <person name="Rhodes N."/>
            <person name="Thang M."/>
            <person name="Chan C."/>
        </authorList>
    </citation>
    <scope>NUCLEOTIDE SEQUENCE</scope>
</reference>
<keyword evidence="2" id="KW-1185">Reference proteome</keyword>
<accession>A0A812R3D9</accession>